<gene>
    <name evidence="1" type="ORF">BJ138DRAFT_1141140</name>
</gene>
<dbReference type="EMBL" id="MU267597">
    <property type="protein sequence ID" value="KAH7915716.1"/>
    <property type="molecule type" value="Genomic_DNA"/>
</dbReference>
<proteinExistence type="predicted"/>
<evidence type="ECO:0000313" key="2">
    <source>
        <dbReference type="Proteomes" id="UP000790377"/>
    </source>
</evidence>
<accession>A0ACB8AQQ3</accession>
<comment type="caution">
    <text evidence="1">The sequence shown here is derived from an EMBL/GenBank/DDBJ whole genome shotgun (WGS) entry which is preliminary data.</text>
</comment>
<evidence type="ECO:0000313" key="1">
    <source>
        <dbReference type="EMBL" id="KAH7915716.1"/>
    </source>
</evidence>
<keyword evidence="2" id="KW-1185">Reference proteome</keyword>
<name>A0ACB8AQQ3_9AGAM</name>
<organism evidence="1 2">
    <name type="scientific">Hygrophoropsis aurantiaca</name>
    <dbReference type="NCBI Taxonomy" id="72124"/>
    <lineage>
        <taxon>Eukaryota</taxon>
        <taxon>Fungi</taxon>
        <taxon>Dikarya</taxon>
        <taxon>Basidiomycota</taxon>
        <taxon>Agaricomycotina</taxon>
        <taxon>Agaricomycetes</taxon>
        <taxon>Agaricomycetidae</taxon>
        <taxon>Boletales</taxon>
        <taxon>Coniophorineae</taxon>
        <taxon>Hygrophoropsidaceae</taxon>
        <taxon>Hygrophoropsis</taxon>
    </lineage>
</organism>
<protein>
    <submittedName>
        <fullName evidence="1">Uncharacterized protein</fullName>
    </submittedName>
</protein>
<reference evidence="1" key="1">
    <citation type="journal article" date="2021" name="New Phytol.">
        <title>Evolutionary innovations through gain and loss of genes in the ectomycorrhizal Boletales.</title>
        <authorList>
            <person name="Wu G."/>
            <person name="Miyauchi S."/>
            <person name="Morin E."/>
            <person name="Kuo A."/>
            <person name="Drula E."/>
            <person name="Varga T."/>
            <person name="Kohler A."/>
            <person name="Feng B."/>
            <person name="Cao Y."/>
            <person name="Lipzen A."/>
            <person name="Daum C."/>
            <person name="Hundley H."/>
            <person name="Pangilinan J."/>
            <person name="Johnson J."/>
            <person name="Barry K."/>
            <person name="LaButti K."/>
            <person name="Ng V."/>
            <person name="Ahrendt S."/>
            <person name="Min B."/>
            <person name="Choi I.G."/>
            <person name="Park H."/>
            <person name="Plett J.M."/>
            <person name="Magnuson J."/>
            <person name="Spatafora J.W."/>
            <person name="Nagy L.G."/>
            <person name="Henrissat B."/>
            <person name="Grigoriev I.V."/>
            <person name="Yang Z.L."/>
            <person name="Xu J."/>
            <person name="Martin F.M."/>
        </authorList>
    </citation>
    <scope>NUCLEOTIDE SEQUENCE</scope>
    <source>
        <strain evidence="1">ATCC 28755</strain>
    </source>
</reference>
<dbReference type="Proteomes" id="UP000790377">
    <property type="component" value="Unassembled WGS sequence"/>
</dbReference>
<sequence>MSLRALVYAYVLGGLTFIPLVILGIISFTIYTSVPVGELDAAKDVKAEQAQDVVPEDPDTAPLPPIPQSELNDMPRTRKGWLLVRRTFEESSFEGSYVTLVRSFLDARSKDPKRSRPKDTWYVVLKGKVLYLYEDEGMTEIEAVIELGGHDVVIYPEGLLDGELFTRRNAICLKPKPHPAEKTPLSATRETELPTEDATVDERSKDPSDSPKKRSRERERLPEEEKRRDTVREDASHLAAPWFIFVRSCSEMEDWYLALLHASDNPANTPTLTPLQAVFLPSEMNHLVNTLDEQPDVIPMRWLNALLGRLFFTFYRTQVLESYIIGRLMKKLSKVKRPAFLTDIVVTQFSVGNKAPTLSKPMLKELTKEGDASLEVRLSYIGEIRATVEATATINLGARFKSYTVKLVLAVVLRKLEGNLLVKVKRPPSTRIWYAFTQTPHIELEVEPIVSDRQITWSMILNTIESRLKEIIQESVVLPNMDDISFFDSSQYIHRGGLWSDASRREKPEAQSLLADDASTPDSATQPAVENEPPTLKKSHSAEDLVNDPSSLEGVPVVKAATASGVTGLPDVNPKASRRRSWFSNAIGDDSDIAEGSPGAEENAQEETERGRRTREENSSTPRSRSIPDPTADVDVSTPHIPTEVDHDEEHLGGYLSPEYSSRSASAHSHARSRSSRAYSISSSTGGDDLSSNYLSDSSATSKSQRNSIGPSTTTSSFLSTLKSKAGDKQALSNSAKEAMRKWGVNWGGLKKDNSANGSQEDMPDVGSSDPRARTESNNLSRGTRPSYAEVRAAVAERKDRDKAVDREEPTSDPIPIPAGAKDKARSTSTSSRHSPSTLGVPASPGSPLPRMDMGISEGSSSSKFAAPSISRTATDNSSHDPFKDRDLTEGLDDTRASAPPIHTQPSQARTMTIPGIHASHRGEVMSMGYVAPVSPPPENKPKAPAIQSVYRLWKSPILAGQQQGEESQSASRLEGAERNKDVAPLSLSSEPASPPSRPLPPPLPPRTISSVAVRHSPDDSKNPADSESLSMSSASEALKTISSIDETKRMSVEQSPPSTPSRSHIPDSNVAHRESTTPPPTLSNKPPLPPRRPAPA</sequence>